<dbReference type="Gene3D" id="2.60.120.260">
    <property type="entry name" value="Galactose-binding domain-like"/>
    <property type="match status" value="1"/>
</dbReference>
<organism evidence="2 3">
    <name type="scientific">Candidatus Coproplasma avicola</name>
    <dbReference type="NCBI Taxonomy" id="2840744"/>
    <lineage>
        <taxon>Bacteria</taxon>
        <taxon>Bacillati</taxon>
        <taxon>Bacillota</taxon>
        <taxon>Clostridia</taxon>
        <taxon>Eubacteriales</taxon>
        <taxon>Candidatus Coproplasma</taxon>
    </lineage>
</organism>
<evidence type="ECO:0000313" key="2">
    <source>
        <dbReference type="EMBL" id="HIR67415.1"/>
    </source>
</evidence>
<comment type="caution">
    <text evidence="2">The sequence shown here is derived from an EMBL/GenBank/DDBJ whole genome shotgun (WGS) entry which is preliminary data.</text>
</comment>
<accession>A0A9D1J9F3</accession>
<reference evidence="2" key="2">
    <citation type="journal article" date="2021" name="PeerJ">
        <title>Extensive microbial diversity within the chicken gut microbiome revealed by metagenomics and culture.</title>
        <authorList>
            <person name="Gilroy R."/>
            <person name="Ravi A."/>
            <person name="Getino M."/>
            <person name="Pursley I."/>
            <person name="Horton D.L."/>
            <person name="Alikhan N.F."/>
            <person name="Baker D."/>
            <person name="Gharbi K."/>
            <person name="Hall N."/>
            <person name="Watson M."/>
            <person name="Adriaenssens E.M."/>
            <person name="Foster-Nyarko E."/>
            <person name="Jarju S."/>
            <person name="Secka A."/>
            <person name="Antonio M."/>
            <person name="Oren A."/>
            <person name="Chaudhuri R.R."/>
            <person name="La Ragione R."/>
            <person name="Hildebrand F."/>
            <person name="Pallen M.J."/>
        </authorList>
    </citation>
    <scope>NUCLEOTIDE SEQUENCE</scope>
    <source>
        <strain evidence="2">ChiW16-3235</strain>
    </source>
</reference>
<protein>
    <submittedName>
        <fullName evidence="2">Uncharacterized protein</fullName>
    </submittedName>
</protein>
<reference evidence="2" key="1">
    <citation type="submission" date="2020-10" db="EMBL/GenBank/DDBJ databases">
        <authorList>
            <person name="Gilroy R."/>
        </authorList>
    </citation>
    <scope>NUCLEOTIDE SEQUENCE</scope>
    <source>
        <strain evidence="2">ChiW16-3235</strain>
    </source>
</reference>
<feature type="chain" id="PRO_5038767002" evidence="1">
    <location>
        <begin position="22"/>
        <end position="234"/>
    </location>
</feature>
<name>A0A9D1J9F3_9FIRM</name>
<evidence type="ECO:0000256" key="1">
    <source>
        <dbReference type="SAM" id="SignalP"/>
    </source>
</evidence>
<gene>
    <name evidence="2" type="ORF">IAB94_05165</name>
</gene>
<evidence type="ECO:0000313" key="3">
    <source>
        <dbReference type="Proteomes" id="UP000823913"/>
    </source>
</evidence>
<dbReference type="AlphaFoldDB" id="A0A9D1J9F3"/>
<sequence length="234" mass="25166">MKKIIAGVIMSAVALTMGALVGCSSTPSEEVPDDPAGTKTAVFEAEGCDLSEYSGHGWSNNATGCQTIQGQNTQKIRENQSVLNSISNGYFVGFFGVENTALTFDFTSAEAVEEATLVLRLASEWGTMTVDDSIMQIEVNGEIIEYNPFTVTGKKIDSAATVEYGVPFADFTISTKISLKKGDNTIRLIGQGAPFGDMESMDIGPGVDCIKIKSMTDVTWESLWEDNQLNVKEN</sequence>
<dbReference type="EMBL" id="DVHK01000109">
    <property type="protein sequence ID" value="HIR67415.1"/>
    <property type="molecule type" value="Genomic_DNA"/>
</dbReference>
<proteinExistence type="predicted"/>
<keyword evidence="1" id="KW-0732">Signal</keyword>
<dbReference type="Proteomes" id="UP000823913">
    <property type="component" value="Unassembled WGS sequence"/>
</dbReference>
<feature type="signal peptide" evidence="1">
    <location>
        <begin position="1"/>
        <end position="21"/>
    </location>
</feature>
<dbReference type="PROSITE" id="PS51257">
    <property type="entry name" value="PROKAR_LIPOPROTEIN"/>
    <property type="match status" value="1"/>
</dbReference>